<evidence type="ECO:0000256" key="2">
    <source>
        <dbReference type="ARBA" id="ARBA00022679"/>
    </source>
</evidence>
<dbReference type="Pfam" id="PF06325">
    <property type="entry name" value="PrmA"/>
    <property type="match status" value="1"/>
</dbReference>
<comment type="caution">
    <text evidence="6">The sequence shown here is derived from an EMBL/GenBank/DDBJ whole genome shotgun (WGS) entry which is preliminary data.</text>
</comment>
<organism evidence="6 7">
    <name type="scientific">Leptosia nina</name>
    <dbReference type="NCBI Taxonomy" id="320188"/>
    <lineage>
        <taxon>Eukaryota</taxon>
        <taxon>Metazoa</taxon>
        <taxon>Ecdysozoa</taxon>
        <taxon>Arthropoda</taxon>
        <taxon>Hexapoda</taxon>
        <taxon>Insecta</taxon>
        <taxon>Pterygota</taxon>
        <taxon>Neoptera</taxon>
        <taxon>Endopterygota</taxon>
        <taxon>Lepidoptera</taxon>
        <taxon>Glossata</taxon>
        <taxon>Ditrysia</taxon>
        <taxon>Papilionoidea</taxon>
        <taxon>Pieridae</taxon>
        <taxon>Pierinae</taxon>
        <taxon>Leptosia</taxon>
    </lineage>
</organism>
<dbReference type="SUPFAM" id="SSF53335">
    <property type="entry name" value="S-adenosyl-L-methionine-dependent methyltransferases"/>
    <property type="match status" value="1"/>
</dbReference>
<protein>
    <recommendedName>
        <fullName evidence="5">Protein arginine N-methyltransferase domain-containing protein</fullName>
    </recommendedName>
</protein>
<evidence type="ECO:0000256" key="3">
    <source>
        <dbReference type="ARBA" id="ARBA00022691"/>
    </source>
</evidence>
<feature type="domain" description="Protein arginine N-methyltransferase" evidence="5">
    <location>
        <begin position="319"/>
        <end position="424"/>
    </location>
</feature>
<keyword evidence="4" id="KW-0802">TPR repeat</keyword>
<evidence type="ECO:0000259" key="5">
    <source>
        <dbReference type="Pfam" id="PF22528"/>
    </source>
</evidence>
<keyword evidence="1" id="KW-0489">Methyltransferase</keyword>
<dbReference type="GO" id="GO:0016274">
    <property type="term" value="F:protein-arginine N-methyltransferase activity"/>
    <property type="evidence" value="ECO:0007669"/>
    <property type="project" value="InterPro"/>
</dbReference>
<evidence type="ECO:0000256" key="4">
    <source>
        <dbReference type="PROSITE-ProRule" id="PRU00339"/>
    </source>
</evidence>
<sequence>MSDIVFASAREYIKYARKLAMSESYSKAFDMYIAAFEKNPDLKEYHGPELRAVMSKLNDILVCTSRIDDIFSNFSRAISIFPGDMYLLNDVGKYLYKFGYYAEAFIQFQKALKVDPGYVNAEKNLNSVKNILLDRWHYRMLNDVIRNTTYRAALHETVRPGDDTVLDVGSGTGLLSLYAQECNPKSIAACDSSEVMANISNTVLHSHSVKEFKVVNQNSGSILSPDIGGKCSILVTELFDAGLFGEHILTTLSYAWKNLLCENARVLPQSAEFFVVGVNCKELLSKYQLCHNAKELLKIMQYNIHAHMEEESYDCEDINSFETLKFITEDTAVVKVDFCDSNHIEDKLHNTEPYITHLTVTQDGELTNFIGWFNLNLSSTCRLTTNPRCCTKANAWQQAVFFDTISRPVKEGEKLVCKFSLQSGKISLLSDSNMDIIRVSTDMLRFLNDMEYVKKIMDCLGLACVYLGQLAEMSDITIVDMCPFPIFGLQMLKRGIKSIVCCPKMEMDKTFMHTVFLANNIDSSKITYLMEEDWSKENFGDEKYHAIFCNILELAGDIAIHYKEMGLNLKQTSLHSGGLFLPTKTSIIAQIAKCNYLDTNNRLDDKNVSNYKIARHLNKYQASQNFFIDLSRLEYTPLSEPVNLGECMEMLPEVINVPITKTDDANCILCWYEIELMENMAEISTKRPCSFIDATIFLADPHIFMKQGRTANILHCVDSDGSFKLMLDVEAM</sequence>
<dbReference type="GO" id="GO:0005634">
    <property type="term" value="C:nucleus"/>
    <property type="evidence" value="ECO:0007669"/>
    <property type="project" value="TreeGrafter"/>
</dbReference>
<dbReference type="InterPro" id="IPR029063">
    <property type="entry name" value="SAM-dependent_MTases_sf"/>
</dbReference>
<dbReference type="InterPro" id="IPR025799">
    <property type="entry name" value="Arg_MeTrfase"/>
</dbReference>
<dbReference type="CDD" id="cd02440">
    <property type="entry name" value="AdoMet_MTases"/>
    <property type="match status" value="1"/>
</dbReference>
<name>A0AAV1JJ96_9NEOP</name>
<evidence type="ECO:0000313" key="6">
    <source>
        <dbReference type="EMBL" id="CAK1548744.1"/>
    </source>
</evidence>
<dbReference type="PANTHER" id="PTHR11006:SF60">
    <property type="entry name" value="PROTEIN ARGININE N-METHYLTRANSFERASE 9"/>
    <property type="match status" value="1"/>
</dbReference>
<dbReference type="Gene3D" id="3.40.50.150">
    <property type="entry name" value="Vaccinia Virus protein VP39"/>
    <property type="match status" value="1"/>
</dbReference>
<dbReference type="EMBL" id="CAVLEF010000010">
    <property type="protein sequence ID" value="CAK1548744.1"/>
    <property type="molecule type" value="Genomic_DNA"/>
</dbReference>
<keyword evidence="3" id="KW-0949">S-adenosyl-L-methionine</keyword>
<dbReference type="InterPro" id="IPR011990">
    <property type="entry name" value="TPR-like_helical_dom_sf"/>
</dbReference>
<dbReference type="PANTHER" id="PTHR11006">
    <property type="entry name" value="PROTEIN ARGININE N-METHYLTRANSFERASE"/>
    <property type="match status" value="1"/>
</dbReference>
<dbReference type="InterPro" id="IPR019734">
    <property type="entry name" value="TPR_rpt"/>
</dbReference>
<gene>
    <name evidence="6" type="ORF">LNINA_LOCUS8102</name>
</gene>
<dbReference type="Gene3D" id="2.70.160.11">
    <property type="entry name" value="Hnrnp arginine n-methyltransferase1"/>
    <property type="match status" value="1"/>
</dbReference>
<dbReference type="Proteomes" id="UP001497472">
    <property type="component" value="Unassembled WGS sequence"/>
</dbReference>
<keyword evidence="2" id="KW-0808">Transferase</keyword>
<dbReference type="GO" id="GO:0042054">
    <property type="term" value="F:histone methyltransferase activity"/>
    <property type="evidence" value="ECO:0007669"/>
    <property type="project" value="TreeGrafter"/>
</dbReference>
<evidence type="ECO:0000313" key="7">
    <source>
        <dbReference type="Proteomes" id="UP001497472"/>
    </source>
</evidence>
<accession>A0AAV1JJ96</accession>
<keyword evidence="7" id="KW-1185">Reference proteome</keyword>
<dbReference type="PROSITE" id="PS50005">
    <property type="entry name" value="TPR"/>
    <property type="match status" value="1"/>
</dbReference>
<dbReference type="SUPFAM" id="SSF48452">
    <property type="entry name" value="TPR-like"/>
    <property type="match status" value="1"/>
</dbReference>
<proteinExistence type="predicted"/>
<reference evidence="6 7" key="1">
    <citation type="submission" date="2023-11" db="EMBL/GenBank/DDBJ databases">
        <authorList>
            <person name="Okamura Y."/>
        </authorList>
    </citation>
    <scope>NUCLEOTIDE SEQUENCE [LARGE SCALE GENOMIC DNA]</scope>
</reference>
<dbReference type="InterPro" id="IPR055135">
    <property type="entry name" value="PRMT_dom"/>
</dbReference>
<evidence type="ECO:0000256" key="1">
    <source>
        <dbReference type="ARBA" id="ARBA00022603"/>
    </source>
</evidence>
<dbReference type="GO" id="GO:0032259">
    <property type="term" value="P:methylation"/>
    <property type="evidence" value="ECO:0007669"/>
    <property type="project" value="UniProtKB-KW"/>
</dbReference>
<dbReference type="Pfam" id="PF22528">
    <property type="entry name" value="PRMT_C"/>
    <property type="match status" value="1"/>
</dbReference>
<dbReference type="AlphaFoldDB" id="A0AAV1JJ96"/>
<dbReference type="Gene3D" id="1.25.40.10">
    <property type="entry name" value="Tetratricopeptide repeat domain"/>
    <property type="match status" value="1"/>
</dbReference>
<feature type="repeat" description="TPR" evidence="4">
    <location>
        <begin position="85"/>
        <end position="118"/>
    </location>
</feature>